<comment type="caution">
    <text evidence="1">The sequence shown here is derived from an EMBL/GenBank/DDBJ whole genome shotgun (WGS) entry which is preliminary data.</text>
</comment>
<sequence length="522" mass="60579">MKIQAQQLHGFDECLQKLQDGIDIHIVTYGPRYTTCILKRELLDENEQENQEDEENDSVCGQQLKVLTLYVVPTEKQNVWIYTIYEYDEQFVKSLRDKKSGISDDEEYAEMLKRATADKYNNQRQTDFDQQYGCMEADNHQRWYRYNIARMAQSIQGQIERDEEGDVWYGSSPKPDTSLLAMKNLVAHIVNSSLLLAHHAIKSFKTVLLEEMAFNPVSSEHQTIFDDFVLNHLWQTYLPWNSYYFNKIFEKISYWHKFDEDLSDVDLGQEKRTLQLRKGMAMLGGGRFGKGIYYGETLKGEKHGKGILICNTQSRLYMFEAWFNKGVPIKGRAFDYMYPGSWSAQTGRFKPNYDQYGQGTRIREDNVSYEGELDKYALITGYGQILEGTCFKEGYFIENTLKWGRLKTPDGEIYEGTFTNGNHLSNGKKTFSNGNVLMVTNLQGDYKSGFLYSNAKMIQPNGDYQIGDWKNDVAIGVHRYYTKDDVFIKVSIILYIHILGDNISLRDKMIKGIFSFVNYTQA</sequence>
<evidence type="ECO:0000313" key="2">
    <source>
        <dbReference type="Proteomes" id="UP000785679"/>
    </source>
</evidence>
<protein>
    <recommendedName>
        <fullName evidence="3">MORN repeat protein</fullName>
    </recommendedName>
</protein>
<name>A0A8J8T286_HALGN</name>
<evidence type="ECO:0008006" key="3">
    <source>
        <dbReference type="Google" id="ProtNLM"/>
    </source>
</evidence>
<proteinExistence type="predicted"/>
<dbReference type="Proteomes" id="UP000785679">
    <property type="component" value="Unassembled WGS sequence"/>
</dbReference>
<dbReference type="EMBL" id="RRYP01008768">
    <property type="protein sequence ID" value="TNV79549.1"/>
    <property type="molecule type" value="Genomic_DNA"/>
</dbReference>
<keyword evidence="2" id="KW-1185">Reference proteome</keyword>
<evidence type="ECO:0000313" key="1">
    <source>
        <dbReference type="EMBL" id="TNV79549.1"/>
    </source>
</evidence>
<dbReference type="AlphaFoldDB" id="A0A8J8T286"/>
<reference evidence="1" key="1">
    <citation type="submission" date="2019-06" db="EMBL/GenBank/DDBJ databases">
        <authorList>
            <person name="Zheng W."/>
        </authorList>
    </citation>
    <scope>NUCLEOTIDE SEQUENCE</scope>
    <source>
        <strain evidence="1">QDHG01</strain>
    </source>
</reference>
<dbReference type="SUPFAM" id="SSF82185">
    <property type="entry name" value="Histone H3 K4-specific methyltransferase SET7/9 N-terminal domain"/>
    <property type="match status" value="1"/>
</dbReference>
<dbReference type="OrthoDB" id="284854at2759"/>
<accession>A0A8J8T286</accession>
<gene>
    <name evidence="1" type="ORF">FGO68_gene58</name>
</gene>
<organism evidence="1 2">
    <name type="scientific">Halteria grandinella</name>
    <dbReference type="NCBI Taxonomy" id="5974"/>
    <lineage>
        <taxon>Eukaryota</taxon>
        <taxon>Sar</taxon>
        <taxon>Alveolata</taxon>
        <taxon>Ciliophora</taxon>
        <taxon>Intramacronucleata</taxon>
        <taxon>Spirotrichea</taxon>
        <taxon>Stichotrichia</taxon>
        <taxon>Sporadotrichida</taxon>
        <taxon>Halteriidae</taxon>
        <taxon>Halteria</taxon>
    </lineage>
</organism>